<keyword evidence="8" id="KW-1185">Reference proteome</keyword>
<feature type="transmembrane region" description="Helical" evidence="6">
    <location>
        <begin position="393"/>
        <end position="415"/>
    </location>
</feature>
<organism evidence="7 8">
    <name type="scientific">Halobaculum marinum</name>
    <dbReference type="NCBI Taxonomy" id="3031996"/>
    <lineage>
        <taxon>Archaea</taxon>
        <taxon>Methanobacteriati</taxon>
        <taxon>Methanobacteriota</taxon>
        <taxon>Stenosarchaea group</taxon>
        <taxon>Halobacteria</taxon>
        <taxon>Halobacteriales</taxon>
        <taxon>Haloferacaceae</taxon>
        <taxon>Halobaculum</taxon>
    </lineage>
</organism>
<feature type="transmembrane region" description="Helical" evidence="6">
    <location>
        <begin position="302"/>
        <end position="321"/>
    </location>
</feature>
<evidence type="ECO:0000256" key="5">
    <source>
        <dbReference type="ARBA" id="ARBA00023136"/>
    </source>
</evidence>
<evidence type="ECO:0000256" key="3">
    <source>
        <dbReference type="ARBA" id="ARBA00022692"/>
    </source>
</evidence>
<feature type="transmembrane region" description="Helical" evidence="6">
    <location>
        <begin position="333"/>
        <end position="356"/>
    </location>
</feature>
<proteinExistence type="predicted"/>
<evidence type="ECO:0000256" key="2">
    <source>
        <dbReference type="ARBA" id="ARBA00022475"/>
    </source>
</evidence>
<name>A0ABD5WT14_9EURY</name>
<protein>
    <submittedName>
        <fullName evidence="7">Polysaccharide biosynthesis C-terminal domain-containing protein</fullName>
    </submittedName>
</protein>
<sequence>MNRDKPAPVRPLAGSVIPRQLNFARAGGLLLALEIVGVVIGFGSTVYFATTLGAAALGVFFLFEAALGTLGTFGDFGINGAIEKRISEGREPGSVLSAGLLLKGALVLGLTAVVVPFRQAINAYVGAVVVGPLLVALVLSQLAVLSIHVMRAELRADETAILQFLRLVTYVAVSVALIRFGAGPMALVYGLIAGYLVLLAGGVRRTSTVPARPSIRHVRTLVDYAKFNGIWGLGGQAYNTMDILVIGLFLTSADVAAYELAWRVTLMTGIVGGVVANTVFAQMSAWDAAGQRDRIAPTVRDGLLASLVLVVPSFVGVALLSEEILGFVFGPEFVIAAAAFVVLMGEKLVAAVNNVFDATVRAVDRPDIGAYATVASLALNIVLNILLVPRYGLVGAGLATGLSMAINTVVLGGFLRRLVPIEFPVREVGWCVAAAGLMGVAVVAAGTVLPATLAGLVGRILLGGAVYGAVVLASPSIRAKFFSAVGQFGG</sequence>
<keyword evidence="3 6" id="KW-0812">Transmembrane</keyword>
<comment type="caution">
    <text evidence="7">The sequence shown here is derived from an EMBL/GenBank/DDBJ whole genome shotgun (WGS) entry which is preliminary data.</text>
</comment>
<dbReference type="InterPro" id="IPR050833">
    <property type="entry name" value="Poly_Biosynth_Transport"/>
</dbReference>
<dbReference type="GeneID" id="79269692"/>
<feature type="transmembrane region" description="Helical" evidence="6">
    <location>
        <begin position="368"/>
        <end position="387"/>
    </location>
</feature>
<dbReference type="Pfam" id="PF13440">
    <property type="entry name" value="Polysacc_synt_3"/>
    <property type="match status" value="1"/>
</dbReference>
<feature type="transmembrane region" description="Helical" evidence="6">
    <location>
        <begin position="95"/>
        <end position="117"/>
    </location>
</feature>
<dbReference type="PANTHER" id="PTHR30250">
    <property type="entry name" value="PST FAMILY PREDICTED COLANIC ACID TRANSPORTER"/>
    <property type="match status" value="1"/>
</dbReference>
<comment type="subcellular location">
    <subcellularLocation>
        <location evidence="1">Cell membrane</location>
        <topology evidence="1">Multi-pass membrane protein</topology>
    </subcellularLocation>
</comment>
<evidence type="ECO:0000313" key="7">
    <source>
        <dbReference type="EMBL" id="MFC7096421.1"/>
    </source>
</evidence>
<evidence type="ECO:0000256" key="6">
    <source>
        <dbReference type="SAM" id="Phobius"/>
    </source>
</evidence>
<evidence type="ECO:0000256" key="1">
    <source>
        <dbReference type="ARBA" id="ARBA00004651"/>
    </source>
</evidence>
<feature type="transmembrane region" description="Helical" evidence="6">
    <location>
        <begin position="123"/>
        <end position="147"/>
    </location>
</feature>
<reference evidence="7 8" key="1">
    <citation type="journal article" date="2019" name="Int. J. Syst. Evol. Microbiol.">
        <title>The Global Catalogue of Microorganisms (GCM) 10K type strain sequencing project: providing services to taxonomists for standard genome sequencing and annotation.</title>
        <authorList>
            <consortium name="The Broad Institute Genomics Platform"/>
            <consortium name="The Broad Institute Genome Sequencing Center for Infectious Disease"/>
            <person name="Wu L."/>
            <person name="Ma J."/>
        </authorList>
    </citation>
    <scope>NUCLEOTIDE SEQUENCE [LARGE SCALE GENOMIC DNA]</scope>
    <source>
        <strain evidence="7 8">DT55</strain>
    </source>
</reference>
<dbReference type="EMBL" id="JBHTAG010000002">
    <property type="protein sequence ID" value="MFC7096421.1"/>
    <property type="molecule type" value="Genomic_DNA"/>
</dbReference>
<feature type="transmembrane region" description="Helical" evidence="6">
    <location>
        <begin position="427"/>
        <end position="447"/>
    </location>
</feature>
<gene>
    <name evidence="7" type="ORF">ACFQKD_03805</name>
</gene>
<feature type="transmembrane region" description="Helical" evidence="6">
    <location>
        <begin position="186"/>
        <end position="203"/>
    </location>
</feature>
<feature type="transmembrane region" description="Helical" evidence="6">
    <location>
        <begin position="159"/>
        <end position="180"/>
    </location>
</feature>
<dbReference type="AlphaFoldDB" id="A0ABD5WT14"/>
<accession>A0ABD5WT14</accession>
<evidence type="ECO:0000313" key="8">
    <source>
        <dbReference type="Proteomes" id="UP001596388"/>
    </source>
</evidence>
<feature type="transmembrane region" description="Helical" evidence="6">
    <location>
        <begin position="260"/>
        <end position="281"/>
    </location>
</feature>
<feature type="transmembrane region" description="Helical" evidence="6">
    <location>
        <begin position="453"/>
        <end position="473"/>
    </location>
</feature>
<keyword evidence="5 6" id="KW-0472">Membrane</keyword>
<keyword evidence="4 6" id="KW-1133">Transmembrane helix</keyword>
<dbReference type="Proteomes" id="UP001596388">
    <property type="component" value="Unassembled WGS sequence"/>
</dbReference>
<keyword evidence="2" id="KW-1003">Cell membrane</keyword>
<evidence type="ECO:0000256" key="4">
    <source>
        <dbReference type="ARBA" id="ARBA00022989"/>
    </source>
</evidence>
<dbReference type="PANTHER" id="PTHR30250:SF28">
    <property type="entry name" value="POLYSACCHARIDE BIOSYNTHESIS PROTEIN"/>
    <property type="match status" value="1"/>
</dbReference>
<dbReference type="GO" id="GO:0005886">
    <property type="term" value="C:plasma membrane"/>
    <property type="evidence" value="ECO:0007669"/>
    <property type="project" value="UniProtKB-SubCell"/>
</dbReference>
<feature type="transmembrane region" description="Helical" evidence="6">
    <location>
        <begin position="55"/>
        <end position="74"/>
    </location>
</feature>
<dbReference type="RefSeq" id="WP_276239107.1">
    <property type="nucleotide sequence ID" value="NZ_CP119989.1"/>
</dbReference>
<feature type="transmembrane region" description="Helical" evidence="6">
    <location>
        <begin position="224"/>
        <end position="248"/>
    </location>
</feature>
<feature type="transmembrane region" description="Helical" evidence="6">
    <location>
        <begin position="29"/>
        <end position="49"/>
    </location>
</feature>